<evidence type="ECO:0000256" key="1">
    <source>
        <dbReference type="ARBA" id="ARBA00004442"/>
    </source>
</evidence>
<evidence type="ECO:0000256" key="3">
    <source>
        <dbReference type="ARBA" id="ARBA00023237"/>
    </source>
</evidence>
<reference evidence="4 5" key="1">
    <citation type="submission" date="2018-05" db="EMBL/GenBank/DDBJ databases">
        <title>Genomic Encyclopedia of Type Strains, Phase IV (KMG-IV): sequencing the most valuable type-strain genomes for metagenomic binning, comparative biology and taxonomic classification.</title>
        <authorList>
            <person name="Goeker M."/>
        </authorList>
    </citation>
    <scope>NUCLEOTIDE SEQUENCE [LARGE SCALE GENOMIC DNA]</scope>
    <source>
        <strain evidence="4 5">DSM 28579</strain>
    </source>
</reference>
<evidence type="ECO:0000256" key="2">
    <source>
        <dbReference type="ARBA" id="ARBA00023136"/>
    </source>
</evidence>
<name>A0A7L4UP32_BALHA</name>
<dbReference type="InterPro" id="IPR010870">
    <property type="entry name" value="Porin_O/P"/>
</dbReference>
<dbReference type="Pfam" id="PF07396">
    <property type="entry name" value="Porin_O_P"/>
    <property type="match status" value="1"/>
</dbReference>
<accession>A0A7L4UP32</accession>
<comment type="caution">
    <text evidence="4">The sequence shown here is derived from an EMBL/GenBank/DDBJ whole genome shotgun (WGS) entry which is preliminary data.</text>
</comment>
<keyword evidence="5" id="KW-1185">Reference proteome</keyword>
<dbReference type="GO" id="GO:0009279">
    <property type="term" value="C:cell outer membrane"/>
    <property type="evidence" value="ECO:0007669"/>
    <property type="project" value="UniProtKB-SubCell"/>
</dbReference>
<dbReference type="Proteomes" id="UP000251835">
    <property type="component" value="Unassembled WGS sequence"/>
</dbReference>
<dbReference type="SUPFAM" id="SSF56935">
    <property type="entry name" value="Porins"/>
    <property type="match status" value="1"/>
</dbReference>
<evidence type="ECO:0000313" key="4">
    <source>
        <dbReference type="EMBL" id="PVX50868.1"/>
    </source>
</evidence>
<organism evidence="4 5">
    <name type="scientific">Balneicella halophila</name>
    <dbReference type="NCBI Taxonomy" id="1537566"/>
    <lineage>
        <taxon>Bacteria</taxon>
        <taxon>Pseudomonadati</taxon>
        <taxon>Bacteroidota</taxon>
        <taxon>Bacteroidia</taxon>
        <taxon>Bacteroidales</taxon>
        <taxon>Balneicellaceae</taxon>
        <taxon>Balneicella</taxon>
    </lineage>
</organism>
<sequence>MKKTIILIILTLGFTGIIRAQQNSEGKNVTSLAERFDLVEKKSDKMDVYFNFQSSFDVADEGTEDWGAKFKARQLRLEIRGNLTDKLFYRFRHRLNRSNEARTIDNLSKATDILYAGYHFSDKFTIIAGKQCQAWGGFEFDLNPINIYEYSDMIEYMDNFMLGASFVFTPVENQEFILQITDSRNDSFEEIYGNDIITKQGFEESKAPLTYILNWNGSLFEDLIKTRWAIGVQTEAKDTYTTSISLGTKLNLPQFQLAFDYMRDDCELDRSGLASSFSPDGRYFEDVTYNSFIMKAEYQPNPKWNIFAKGMYENASVDNVTNYDDNFRKSYGYFGGVEYLPFEDQDLRVFLTYVGRKYDFDDNLAFSDYDTNRVSLGIIYRIKAF</sequence>
<dbReference type="InterPro" id="IPR036942">
    <property type="entry name" value="Beta-barrel_TonB_sf"/>
</dbReference>
<proteinExistence type="predicted"/>
<evidence type="ECO:0000313" key="5">
    <source>
        <dbReference type="Proteomes" id="UP000251835"/>
    </source>
</evidence>
<keyword evidence="2" id="KW-0472">Membrane</keyword>
<dbReference type="AlphaFoldDB" id="A0A7L4UP32"/>
<protein>
    <submittedName>
        <fullName evidence="4">Phosphate-selective porin O/P</fullName>
    </submittedName>
</protein>
<dbReference type="OrthoDB" id="846879at2"/>
<keyword evidence="3" id="KW-0998">Cell outer membrane</keyword>
<dbReference type="EMBL" id="QENZ01000004">
    <property type="protein sequence ID" value="PVX50868.1"/>
    <property type="molecule type" value="Genomic_DNA"/>
</dbReference>
<gene>
    <name evidence="4" type="ORF">C7377_1189</name>
</gene>
<dbReference type="Gene3D" id="2.40.170.20">
    <property type="entry name" value="TonB-dependent receptor, beta-barrel domain"/>
    <property type="match status" value="1"/>
</dbReference>
<dbReference type="RefSeq" id="WP_116496422.1">
    <property type="nucleotide sequence ID" value="NZ_QENZ01000004.1"/>
</dbReference>
<comment type="subcellular location">
    <subcellularLocation>
        <location evidence="1">Cell outer membrane</location>
    </subcellularLocation>
</comment>